<dbReference type="GO" id="GO:0004523">
    <property type="term" value="F:RNA-DNA hybrid ribonuclease activity"/>
    <property type="evidence" value="ECO:0007669"/>
    <property type="project" value="InterPro"/>
</dbReference>
<dbReference type="PANTHER" id="PTHR47074">
    <property type="entry name" value="BNAC02G40300D PROTEIN"/>
    <property type="match status" value="1"/>
</dbReference>
<dbReference type="SUPFAM" id="SSF53098">
    <property type="entry name" value="Ribonuclease H-like"/>
    <property type="match status" value="1"/>
</dbReference>
<sequence length="167" mass="18644">MLEDIRLGHLRIPQHMDATDIHWVPVDFPKYKVNTDAAVFSNTKEVGIGVVVRDHKGEVIAALSKRLSLPLGPLEAEAKAMDDAVSFARDIGLQDVIFETNSTIINALTGTTIDNIVTSILHKLQDFRSSELLLVCRQGNKPAHTLTRHTKGIDKFVTWIEETPIFY</sequence>
<organism evidence="2 3">
    <name type="scientific">Quercus lobata</name>
    <name type="common">Valley oak</name>
    <dbReference type="NCBI Taxonomy" id="97700"/>
    <lineage>
        <taxon>Eukaryota</taxon>
        <taxon>Viridiplantae</taxon>
        <taxon>Streptophyta</taxon>
        <taxon>Embryophyta</taxon>
        <taxon>Tracheophyta</taxon>
        <taxon>Spermatophyta</taxon>
        <taxon>Magnoliopsida</taxon>
        <taxon>eudicotyledons</taxon>
        <taxon>Gunneridae</taxon>
        <taxon>Pentapetalae</taxon>
        <taxon>rosids</taxon>
        <taxon>fabids</taxon>
        <taxon>Fagales</taxon>
        <taxon>Fagaceae</taxon>
        <taxon>Quercus</taxon>
    </lineage>
</organism>
<evidence type="ECO:0000313" key="2">
    <source>
        <dbReference type="EnsemblPlants" id="QL03p035095:mrna:CDS:1"/>
    </source>
</evidence>
<dbReference type="AlphaFoldDB" id="A0A7N2R1B3"/>
<dbReference type="PANTHER" id="PTHR47074:SF48">
    <property type="entry name" value="POLYNUCLEOTIDYL TRANSFERASE, RIBONUCLEASE H-LIKE SUPERFAMILY PROTEIN"/>
    <property type="match status" value="1"/>
</dbReference>
<proteinExistence type="predicted"/>
<dbReference type="InterPro" id="IPR012337">
    <property type="entry name" value="RNaseH-like_sf"/>
</dbReference>
<dbReference type="Pfam" id="PF13456">
    <property type="entry name" value="RVT_3"/>
    <property type="match status" value="1"/>
</dbReference>
<keyword evidence="3" id="KW-1185">Reference proteome</keyword>
<dbReference type="Proteomes" id="UP000594261">
    <property type="component" value="Chromosome 3"/>
</dbReference>
<dbReference type="Gramene" id="QL03p035095:mrna">
    <property type="protein sequence ID" value="QL03p035095:mrna:CDS:1"/>
    <property type="gene ID" value="QL03p035095"/>
</dbReference>
<reference evidence="2" key="2">
    <citation type="submission" date="2021-01" db="UniProtKB">
        <authorList>
            <consortium name="EnsemblPlants"/>
        </authorList>
    </citation>
    <scope>IDENTIFICATION</scope>
</reference>
<evidence type="ECO:0000259" key="1">
    <source>
        <dbReference type="Pfam" id="PF13456"/>
    </source>
</evidence>
<accession>A0A7N2R1B3</accession>
<evidence type="ECO:0000313" key="3">
    <source>
        <dbReference type="Proteomes" id="UP000594261"/>
    </source>
</evidence>
<protein>
    <recommendedName>
        <fullName evidence="1">RNase H type-1 domain-containing protein</fullName>
    </recommendedName>
</protein>
<dbReference type="CDD" id="cd06222">
    <property type="entry name" value="RNase_H_like"/>
    <property type="match status" value="1"/>
</dbReference>
<dbReference type="InterPro" id="IPR002156">
    <property type="entry name" value="RNaseH_domain"/>
</dbReference>
<name>A0A7N2R1B3_QUELO</name>
<dbReference type="InterPro" id="IPR036397">
    <property type="entry name" value="RNaseH_sf"/>
</dbReference>
<dbReference type="InParanoid" id="A0A7N2R1B3"/>
<dbReference type="Gene3D" id="3.30.420.10">
    <property type="entry name" value="Ribonuclease H-like superfamily/Ribonuclease H"/>
    <property type="match status" value="1"/>
</dbReference>
<dbReference type="InterPro" id="IPR052929">
    <property type="entry name" value="RNase_H-like_EbsB-rel"/>
</dbReference>
<dbReference type="EMBL" id="LRBV02000003">
    <property type="status" value="NOT_ANNOTATED_CDS"/>
    <property type="molecule type" value="Genomic_DNA"/>
</dbReference>
<dbReference type="EnsemblPlants" id="QL03p035095:mrna">
    <property type="protein sequence ID" value="QL03p035095:mrna:CDS:1"/>
    <property type="gene ID" value="QL03p035095"/>
</dbReference>
<reference evidence="2 3" key="1">
    <citation type="journal article" date="2016" name="G3 (Bethesda)">
        <title>First Draft Assembly and Annotation of the Genome of a California Endemic Oak Quercus lobata Nee (Fagaceae).</title>
        <authorList>
            <person name="Sork V.L."/>
            <person name="Fitz-Gibbon S.T."/>
            <person name="Puiu D."/>
            <person name="Crepeau M."/>
            <person name="Gugger P.F."/>
            <person name="Sherman R."/>
            <person name="Stevens K."/>
            <person name="Langley C.H."/>
            <person name="Pellegrini M."/>
            <person name="Salzberg S.L."/>
        </authorList>
    </citation>
    <scope>NUCLEOTIDE SEQUENCE [LARGE SCALE GENOMIC DNA]</scope>
    <source>
        <strain evidence="2 3">cv. SW786</strain>
    </source>
</reference>
<dbReference type="InterPro" id="IPR044730">
    <property type="entry name" value="RNase_H-like_dom_plant"/>
</dbReference>
<feature type="domain" description="RNase H type-1" evidence="1">
    <location>
        <begin position="34"/>
        <end position="149"/>
    </location>
</feature>
<dbReference type="GO" id="GO:0003676">
    <property type="term" value="F:nucleic acid binding"/>
    <property type="evidence" value="ECO:0007669"/>
    <property type="project" value="InterPro"/>
</dbReference>